<dbReference type="Proteomes" id="UP000587880">
    <property type="component" value="Unassembled WGS sequence"/>
</dbReference>
<dbReference type="EMBL" id="JABAGD010000062">
    <property type="protein sequence ID" value="NMF07489.1"/>
    <property type="molecule type" value="Genomic_DNA"/>
</dbReference>
<organism evidence="1 2">
    <name type="scientific">Clostridium beijerinckii</name>
    <name type="common">Clostridium MP</name>
    <dbReference type="NCBI Taxonomy" id="1520"/>
    <lineage>
        <taxon>Bacteria</taxon>
        <taxon>Bacillati</taxon>
        <taxon>Bacillota</taxon>
        <taxon>Clostridia</taxon>
        <taxon>Eubacteriales</taxon>
        <taxon>Clostridiaceae</taxon>
        <taxon>Clostridium</taxon>
    </lineage>
</organism>
<sequence length="54" mass="6170">MYNLGFLPDGDKSVTTRQETSFQSIKEGLELLKYNGIMTICIYRGHVEGENEEN</sequence>
<comment type="caution">
    <text evidence="1">The sequence shown here is derived from an EMBL/GenBank/DDBJ whole genome shotgun (WGS) entry which is preliminary data.</text>
</comment>
<proteinExistence type="predicted"/>
<reference evidence="1 2" key="1">
    <citation type="submission" date="2020-04" db="EMBL/GenBank/DDBJ databases">
        <authorList>
            <person name="Hitch T.C.A."/>
            <person name="Wylensek D."/>
            <person name="Clavel T."/>
        </authorList>
    </citation>
    <scope>NUCLEOTIDE SEQUENCE [LARGE SCALE GENOMIC DNA]</scope>
    <source>
        <strain evidence="1 2">WB01_NA02</strain>
    </source>
</reference>
<evidence type="ECO:0000313" key="1">
    <source>
        <dbReference type="EMBL" id="NMF07489.1"/>
    </source>
</evidence>
<protein>
    <submittedName>
        <fullName evidence="1">Uncharacterized protein</fullName>
    </submittedName>
</protein>
<dbReference type="PANTHER" id="PTHR35276">
    <property type="entry name" value="S-ADENOSYL-L-METHIONINE-DEPENDENT METHYLTRANSFERASES SUPERFAMILY PROTEIN"/>
    <property type="match status" value="1"/>
</dbReference>
<dbReference type="AlphaFoldDB" id="A0A7X9XRF8"/>
<dbReference type="InterPro" id="IPR010719">
    <property type="entry name" value="MnmM_MeTrfase"/>
</dbReference>
<accession>A0A7X9XRF8</accession>
<dbReference type="PANTHER" id="PTHR35276:SF1">
    <property type="entry name" value="TRNA (MNM(5)S(2)U34)-METHYLTRANSFERASE, CHLOROPLASTIC"/>
    <property type="match status" value="1"/>
</dbReference>
<name>A0A7X9XRF8_CLOBE</name>
<gene>
    <name evidence="1" type="ORF">HF849_22670</name>
</gene>
<dbReference type="RefSeq" id="WP_168983239.1">
    <property type="nucleotide sequence ID" value="NZ_JABAGD010000062.1"/>
</dbReference>
<dbReference type="InterPro" id="IPR029063">
    <property type="entry name" value="SAM-dependent_MTases_sf"/>
</dbReference>
<evidence type="ECO:0000313" key="2">
    <source>
        <dbReference type="Proteomes" id="UP000587880"/>
    </source>
</evidence>
<dbReference type="Pfam" id="PF06962">
    <property type="entry name" value="rRNA_methylase"/>
    <property type="match status" value="1"/>
</dbReference>
<dbReference type="Gene3D" id="3.40.50.150">
    <property type="entry name" value="Vaccinia Virus protein VP39"/>
    <property type="match status" value="1"/>
</dbReference>